<dbReference type="AlphaFoldDB" id="A0AAD4H2B9"/>
<accession>A0AAD4H2B9</accession>
<keyword evidence="2" id="KW-1185">Reference proteome</keyword>
<proteinExistence type="predicted"/>
<dbReference type="EMBL" id="JAAAIL010001417">
    <property type="protein sequence ID" value="KAG0269583.1"/>
    <property type="molecule type" value="Genomic_DNA"/>
</dbReference>
<protein>
    <submittedName>
        <fullName evidence="1">Uncharacterized protein</fullName>
    </submittedName>
</protein>
<name>A0AAD4H2B9_9FUNG</name>
<sequence>MLAFITEGHYQDVNSLRSELGLHSIGDVGRLLFEMVEHLKSLLPPHEKFAYSQQSFALKHTSLERCRLSLDDMTLLSMYVDFGHQDDPSIFLTFDKDGNDLWVCHYHYRRLDPNRRQYHIKHSIKGVGKHVYSAGTIEIELRSPKDIAAVYSIDRVKAGLVAELNVTLAWRLSPREFGQLADCATYLGLTTLCMTERTGSGENSPNLTSQQSALKEENTAYVKSLLRPTVDVGLERISFDWESSLDMCALYQDMRVSKCKVLHLEVKTGDQEVSSVVVNSDLGVCHLKSDAELFITELGGTYLVERAENIELLSKRGSYELVTEAIPMAIQGSSVLRSLTLDCKARSHDFKRVVNSIENIVKPFDNGRFARLPLRDLIIIDRTDNDATARFDLMRPIPEGHSFPQPVALDITSRFSPVIPTTAGSGGLMTPNQTVSSLLKAYGSVVRVLHLIGPNPSCPNLMADLLESATEPKNLVSLTLRLDHLSENHVEDLVLILSSSKDIFKQLVLVGCPKDSENDKAATNLLEALEALDETVNGVQVLDTPLLPLWEEYLCDDDDDDWNIEFSGIARDPNDIKDTNANNACLEVSRLDSTPQELAESRSSMTQHLFILPQGWTPGTLLINNTQTPFKLFRISRQTIEHIQRELGLPDVDAVMTLLEQIIKYLEYVLLPRKKDAANTQPSSMSGNPILARSRLSLSDMVLLSMYVDFSHPDIPSDYLNFDKDGNDLWVCHHHYRCLDPGFQPNHVKRIINRFGRYDAATGRIDVHPRTSKDLAALCMIDPVKAARVTELNVALDWRISPMQLKQLVKWATSLNLTTLSVTGTKGKGGPSSVVPRSDASVVEEMNEVRAILRHTTKHLKRVTFTCKSDLDASTLLQDMSPLRDSHLYFKIKTGRQEEFEVILDAIRSVLRELHNPSIVRQPLHLITLKDSHSQMTVRFNITPLAHENQTVVDVTAGTIRPVHHSAMRKLGTFIRVLNVLDGAMESSELLREFARAKPSQLTSLMLTLDKFSYSSGNDLSTITTSSKNTFKQLVLIGHPRCSKTLSLLLDTIKSLHRCDVLVTWTEPDGMTTWIERIRGVIQKSSRLIVVESAEEIRLMVPDLSSSGFALLTSAFERNQRFVVNRGRIDSFTFGPGPGPGYYDYIADDVVEYSADDVVEYGPDGHPML</sequence>
<evidence type="ECO:0000313" key="1">
    <source>
        <dbReference type="EMBL" id="KAG0269583.1"/>
    </source>
</evidence>
<dbReference type="Proteomes" id="UP001194580">
    <property type="component" value="Unassembled WGS sequence"/>
</dbReference>
<reference evidence="1" key="1">
    <citation type="journal article" date="2020" name="Fungal Divers.">
        <title>Resolving the Mortierellaceae phylogeny through synthesis of multi-gene phylogenetics and phylogenomics.</title>
        <authorList>
            <person name="Vandepol N."/>
            <person name="Liber J."/>
            <person name="Desiro A."/>
            <person name="Na H."/>
            <person name="Kennedy M."/>
            <person name="Barry K."/>
            <person name="Grigoriev I.V."/>
            <person name="Miller A.N."/>
            <person name="O'Donnell K."/>
            <person name="Stajich J.E."/>
            <person name="Bonito G."/>
        </authorList>
    </citation>
    <scope>NUCLEOTIDE SEQUENCE</scope>
    <source>
        <strain evidence="1">NRRL 28262</strain>
    </source>
</reference>
<evidence type="ECO:0000313" key="2">
    <source>
        <dbReference type="Proteomes" id="UP001194580"/>
    </source>
</evidence>
<comment type="caution">
    <text evidence="1">The sequence shown here is derived from an EMBL/GenBank/DDBJ whole genome shotgun (WGS) entry which is preliminary data.</text>
</comment>
<organism evidence="1 2">
    <name type="scientific">Linnemannia exigua</name>
    <dbReference type="NCBI Taxonomy" id="604196"/>
    <lineage>
        <taxon>Eukaryota</taxon>
        <taxon>Fungi</taxon>
        <taxon>Fungi incertae sedis</taxon>
        <taxon>Mucoromycota</taxon>
        <taxon>Mortierellomycotina</taxon>
        <taxon>Mortierellomycetes</taxon>
        <taxon>Mortierellales</taxon>
        <taxon>Mortierellaceae</taxon>
        <taxon>Linnemannia</taxon>
    </lineage>
</organism>
<gene>
    <name evidence="1" type="ORF">BGZ95_002023</name>
</gene>